<dbReference type="GO" id="GO:0017004">
    <property type="term" value="P:cytochrome complex assembly"/>
    <property type="evidence" value="ECO:0007669"/>
    <property type="project" value="UniProtKB-KW"/>
</dbReference>
<evidence type="ECO:0000256" key="1">
    <source>
        <dbReference type="ARBA" id="ARBA00010342"/>
    </source>
</evidence>
<dbReference type="PANTHER" id="PTHR47870">
    <property type="entry name" value="CYTOCHROME C-TYPE BIOGENESIS PROTEIN CCMH"/>
    <property type="match status" value="1"/>
</dbReference>
<keyword evidence="6 7" id="KW-0408">Iron</keyword>
<dbReference type="GO" id="GO:0005886">
    <property type="term" value="C:plasma membrane"/>
    <property type="evidence" value="ECO:0007669"/>
    <property type="project" value="TreeGrafter"/>
</dbReference>
<evidence type="ECO:0000256" key="4">
    <source>
        <dbReference type="ARBA" id="ARBA00022729"/>
    </source>
</evidence>
<feature type="transmembrane region" description="Helical" evidence="7">
    <location>
        <begin position="73"/>
        <end position="92"/>
    </location>
</feature>
<keyword evidence="5" id="KW-0201">Cytochrome c-type biogenesis</keyword>
<dbReference type="Pfam" id="PF03918">
    <property type="entry name" value="CcmH"/>
    <property type="match status" value="1"/>
</dbReference>
<feature type="domain" description="CcmH/CycL/Ccl2/NrfF N-terminal" evidence="8">
    <location>
        <begin position="82"/>
        <end position="221"/>
    </location>
</feature>
<dbReference type="CDD" id="cd16378">
    <property type="entry name" value="CcmH_N"/>
    <property type="match status" value="1"/>
</dbReference>
<feature type="transmembrane region" description="Helical" evidence="7">
    <location>
        <begin position="175"/>
        <end position="194"/>
    </location>
</feature>
<dbReference type="KEGG" id="nao:Y958_12775"/>
<dbReference type="GO" id="GO:0046872">
    <property type="term" value="F:metal ion binding"/>
    <property type="evidence" value="ECO:0007669"/>
    <property type="project" value="UniProtKB-KW"/>
</dbReference>
<gene>
    <name evidence="9" type="ORF">Y958_12775</name>
</gene>
<evidence type="ECO:0000256" key="6">
    <source>
        <dbReference type="ARBA" id="ARBA00023004"/>
    </source>
</evidence>
<proteinExistence type="inferred from homology"/>
<reference evidence="9 10" key="1">
    <citation type="submission" date="2017-06" db="EMBL/GenBank/DDBJ databases">
        <title>Complete genome sequence of Nitrospirillum amazonense strain CBAmC, an endophytic nitrogen-fixing and plant growth-promoting bacterium, isolated from sugarcane.</title>
        <authorList>
            <person name="Schwab S."/>
            <person name="dos Santos Teixeira K.R."/>
            <person name="Simoes Araujo J.L."/>
            <person name="Soares Vidal M."/>
            <person name="Borges de Freitas H.R."/>
            <person name="Rivello Crivelaro A.L."/>
            <person name="Bueno de Camargo Nunes A."/>
            <person name="dos Santos C.M."/>
            <person name="Palmeira da Silva Rosa D."/>
            <person name="da Silva Padilha D."/>
            <person name="da Silva E."/>
            <person name="Araujo Terra L."/>
            <person name="Soares Mendes V."/>
            <person name="Farinelli L."/>
            <person name="Magalhaes Cruz L."/>
            <person name="Baldani J.I."/>
        </authorList>
    </citation>
    <scope>NUCLEOTIDE SEQUENCE [LARGE SCALE GENOMIC DNA]</scope>
    <source>
        <strain evidence="9 10">CBAmC</strain>
    </source>
</reference>
<evidence type="ECO:0000256" key="3">
    <source>
        <dbReference type="ARBA" id="ARBA00022723"/>
    </source>
</evidence>
<comment type="similarity">
    <text evidence="1 7">Belongs to the CcmH/CycL/Ccl2/NrfF family.</text>
</comment>
<dbReference type="Proteomes" id="UP000197153">
    <property type="component" value="Chromosome 1"/>
</dbReference>
<comment type="function">
    <text evidence="7">Possible subunit of a heme lyase.</text>
</comment>
<keyword evidence="7" id="KW-0472">Membrane</keyword>
<keyword evidence="4 7" id="KW-0732">Signal</keyword>
<evidence type="ECO:0000256" key="5">
    <source>
        <dbReference type="ARBA" id="ARBA00022748"/>
    </source>
</evidence>
<protein>
    <recommendedName>
        <fullName evidence="7">Cytochrome c-type biogenesis protein</fullName>
    </recommendedName>
</protein>
<keyword evidence="10" id="KW-1185">Reference proteome</keyword>
<sequence>MRRVQRIRAVFDRNRSNTAPQAPGACIRGLGLSSVSSPLRSPETSGGPPVYTSKGWGLQRHKLKLRAADARRALAALVLTATLLSGPLARAVQPDEMLPDPAMEARARAISKDLRCLVCQNQSIDDSDAPLARDLRLLLRERLVKGDSDAQAVAFLTDRYGDYVLLRPPVRPSTYLLWFGPFALLVVGGGILLWRGRHGTVGAEAVAPPLSAEEKAHLALLMDDKDEGKGRP</sequence>
<keyword evidence="2 7" id="KW-0349">Heme</keyword>
<evidence type="ECO:0000313" key="10">
    <source>
        <dbReference type="Proteomes" id="UP000197153"/>
    </source>
</evidence>
<keyword evidence="7" id="KW-1133">Transmembrane helix</keyword>
<dbReference type="InterPro" id="IPR005616">
    <property type="entry name" value="CcmH/CycL/Ccl2/NrfF_N"/>
</dbReference>
<dbReference type="EMBL" id="CP022110">
    <property type="protein sequence ID" value="ASG21584.1"/>
    <property type="molecule type" value="Genomic_DNA"/>
</dbReference>
<accession>A0A248JTM6</accession>
<keyword evidence="3 7" id="KW-0479">Metal-binding</keyword>
<evidence type="ECO:0000256" key="2">
    <source>
        <dbReference type="ARBA" id="ARBA00022617"/>
    </source>
</evidence>
<dbReference type="InterPro" id="IPR051263">
    <property type="entry name" value="C-type_cytochrome_biogenesis"/>
</dbReference>
<organism evidence="9 10">
    <name type="scientific">Nitrospirillum viridazoti CBAmc</name>
    <dbReference type="NCBI Taxonomy" id="1441467"/>
    <lineage>
        <taxon>Bacteria</taxon>
        <taxon>Pseudomonadati</taxon>
        <taxon>Pseudomonadota</taxon>
        <taxon>Alphaproteobacteria</taxon>
        <taxon>Rhodospirillales</taxon>
        <taxon>Azospirillaceae</taxon>
        <taxon>Nitrospirillum</taxon>
        <taxon>Nitrospirillum viridazoti</taxon>
    </lineage>
</organism>
<evidence type="ECO:0000313" key="9">
    <source>
        <dbReference type="EMBL" id="ASG21584.1"/>
    </source>
</evidence>
<name>A0A248JTM6_9PROT</name>
<dbReference type="PANTHER" id="PTHR47870:SF1">
    <property type="entry name" value="CYTOCHROME C-TYPE BIOGENESIS PROTEIN CCMH"/>
    <property type="match status" value="1"/>
</dbReference>
<dbReference type="InterPro" id="IPR038297">
    <property type="entry name" value="CcmH/CycL/NrfF/Ccl2_sf"/>
</dbReference>
<evidence type="ECO:0000256" key="7">
    <source>
        <dbReference type="RuleBase" id="RU364112"/>
    </source>
</evidence>
<keyword evidence="7" id="KW-0812">Transmembrane</keyword>
<evidence type="ECO:0000259" key="8">
    <source>
        <dbReference type="Pfam" id="PF03918"/>
    </source>
</evidence>
<dbReference type="Gene3D" id="1.10.8.640">
    <property type="entry name" value="Cytochrome C biogenesis protein"/>
    <property type="match status" value="1"/>
</dbReference>
<dbReference type="AlphaFoldDB" id="A0A248JTM6"/>